<accession>A0A314KZP4</accession>
<feature type="signal peptide" evidence="1">
    <location>
        <begin position="1"/>
        <end position="26"/>
    </location>
</feature>
<sequence>MAITKVVTFTLFMVLIFAVWFHLGDTASCSTTTNANKQRLILADAGNTNDLDLSAAGSLSSKNSPKEMLRQIRKLQSCCFDCPCFCDDSNCPACCP</sequence>
<evidence type="ECO:0000313" key="3">
    <source>
        <dbReference type="Proteomes" id="UP000187609"/>
    </source>
</evidence>
<feature type="chain" id="PRO_5016329865" evidence="1">
    <location>
        <begin position="27"/>
        <end position="96"/>
    </location>
</feature>
<dbReference type="Gramene" id="OIT34760">
    <property type="protein sequence ID" value="OIT34760"/>
    <property type="gene ID" value="A4A49_03432"/>
</dbReference>
<name>A0A314KZP4_NICAT</name>
<reference evidence="2" key="1">
    <citation type="submission" date="2016-11" db="EMBL/GenBank/DDBJ databases">
        <title>The genome of Nicotiana attenuata.</title>
        <authorList>
            <person name="Xu S."/>
            <person name="Brockmoeller T."/>
            <person name="Gaquerel E."/>
            <person name="Navarro A."/>
            <person name="Kuhl H."/>
            <person name="Gase K."/>
            <person name="Ling Z."/>
            <person name="Zhou W."/>
            <person name="Kreitzer C."/>
            <person name="Stanke M."/>
            <person name="Tang H."/>
            <person name="Lyons E."/>
            <person name="Pandey P."/>
            <person name="Pandey S.P."/>
            <person name="Timmermann B."/>
            <person name="Baldwin I.T."/>
        </authorList>
    </citation>
    <scope>NUCLEOTIDE SEQUENCE [LARGE SCALE GENOMIC DNA]</scope>
    <source>
        <strain evidence="2">UT</strain>
    </source>
</reference>
<dbReference type="EMBL" id="MJEQ01000659">
    <property type="protein sequence ID" value="OIT34760.1"/>
    <property type="molecule type" value="Genomic_DNA"/>
</dbReference>
<dbReference type="AlphaFoldDB" id="A0A314KZP4"/>
<organism evidence="2 3">
    <name type="scientific">Nicotiana attenuata</name>
    <name type="common">Coyote tobacco</name>
    <dbReference type="NCBI Taxonomy" id="49451"/>
    <lineage>
        <taxon>Eukaryota</taxon>
        <taxon>Viridiplantae</taxon>
        <taxon>Streptophyta</taxon>
        <taxon>Embryophyta</taxon>
        <taxon>Tracheophyta</taxon>
        <taxon>Spermatophyta</taxon>
        <taxon>Magnoliopsida</taxon>
        <taxon>eudicotyledons</taxon>
        <taxon>Gunneridae</taxon>
        <taxon>Pentapetalae</taxon>
        <taxon>asterids</taxon>
        <taxon>lamiids</taxon>
        <taxon>Solanales</taxon>
        <taxon>Solanaceae</taxon>
        <taxon>Nicotianoideae</taxon>
        <taxon>Nicotianeae</taxon>
        <taxon>Nicotiana</taxon>
    </lineage>
</organism>
<gene>
    <name evidence="2" type="ORF">A4A49_03432</name>
</gene>
<protein>
    <submittedName>
        <fullName evidence="2">Uncharacterized protein</fullName>
    </submittedName>
</protein>
<evidence type="ECO:0000256" key="1">
    <source>
        <dbReference type="SAM" id="SignalP"/>
    </source>
</evidence>
<comment type="caution">
    <text evidence="2">The sequence shown here is derived from an EMBL/GenBank/DDBJ whole genome shotgun (WGS) entry which is preliminary data.</text>
</comment>
<evidence type="ECO:0000313" key="2">
    <source>
        <dbReference type="EMBL" id="OIT34760.1"/>
    </source>
</evidence>
<keyword evidence="3" id="KW-1185">Reference proteome</keyword>
<dbReference type="Proteomes" id="UP000187609">
    <property type="component" value="Unassembled WGS sequence"/>
</dbReference>
<proteinExistence type="predicted"/>
<keyword evidence="1" id="KW-0732">Signal</keyword>